<keyword evidence="1" id="KW-0812">Transmembrane</keyword>
<dbReference type="Proteomes" id="UP000626242">
    <property type="component" value="Unassembled WGS sequence"/>
</dbReference>
<dbReference type="PANTHER" id="PTHR34205">
    <property type="entry name" value="TRANSMEMBRANE PROTEIN"/>
    <property type="match status" value="1"/>
</dbReference>
<sequence>MKERIQTYSEFYTYYLAEHRKVGTRILHFVGILVILFVLAYVISTGKERFLWYIPIVGYGLPLLSHFIFERNRPTFYSYPMWTLISDFRMSYELITGKEKFKL</sequence>
<feature type="transmembrane region" description="Helical" evidence="1">
    <location>
        <begin position="26"/>
        <end position="44"/>
    </location>
</feature>
<evidence type="ECO:0000256" key="1">
    <source>
        <dbReference type="SAM" id="Phobius"/>
    </source>
</evidence>
<comment type="caution">
    <text evidence="2">The sequence shown here is derived from an EMBL/GenBank/DDBJ whole genome shotgun (WGS) entry which is preliminary data.</text>
</comment>
<proteinExistence type="predicted"/>
<keyword evidence="1" id="KW-0472">Membrane</keyword>
<keyword evidence="3" id="KW-1185">Reference proteome</keyword>
<dbReference type="RefSeq" id="WP_251833215.1">
    <property type="nucleotide sequence ID" value="NZ_JACSPS010000002.1"/>
</dbReference>
<organism evidence="2 3">
    <name type="scientific">Kaistella pullorum</name>
    <dbReference type="NCBI Taxonomy" id="2763074"/>
    <lineage>
        <taxon>Bacteria</taxon>
        <taxon>Pseudomonadati</taxon>
        <taxon>Bacteroidota</taxon>
        <taxon>Flavobacteriia</taxon>
        <taxon>Flavobacteriales</taxon>
        <taxon>Weeksellaceae</taxon>
        <taxon>Chryseobacterium group</taxon>
        <taxon>Kaistella</taxon>
    </lineage>
</organism>
<dbReference type="InterPro" id="IPR009305">
    <property type="entry name" value="Mpo1-like"/>
</dbReference>
<feature type="transmembrane region" description="Helical" evidence="1">
    <location>
        <begin position="50"/>
        <end position="69"/>
    </location>
</feature>
<gene>
    <name evidence="2" type="ORF">H9628_05985</name>
</gene>
<evidence type="ECO:0000313" key="2">
    <source>
        <dbReference type="EMBL" id="MBD8018015.1"/>
    </source>
</evidence>
<dbReference type="EMBL" id="JACSPS010000002">
    <property type="protein sequence ID" value="MBD8018015.1"/>
    <property type="molecule type" value="Genomic_DNA"/>
</dbReference>
<name>A0ABR8WLZ8_9FLAO</name>
<protein>
    <submittedName>
        <fullName evidence="2">DUF962 domain-containing protein</fullName>
    </submittedName>
</protein>
<keyword evidence="1" id="KW-1133">Transmembrane helix</keyword>
<accession>A0ABR8WLZ8</accession>
<evidence type="ECO:0000313" key="3">
    <source>
        <dbReference type="Proteomes" id="UP000626242"/>
    </source>
</evidence>
<dbReference type="Pfam" id="PF06127">
    <property type="entry name" value="Mpo1-like"/>
    <property type="match status" value="1"/>
</dbReference>
<dbReference type="PANTHER" id="PTHR34205:SF2">
    <property type="entry name" value="DUF962 DOMAIN-CONTAINING PROTEIN"/>
    <property type="match status" value="1"/>
</dbReference>
<reference evidence="2 3" key="1">
    <citation type="submission" date="2020-08" db="EMBL/GenBank/DDBJ databases">
        <title>A Genomic Blueprint of the Chicken Gut Microbiome.</title>
        <authorList>
            <person name="Gilroy R."/>
            <person name="Ravi A."/>
            <person name="Getino M."/>
            <person name="Pursley I."/>
            <person name="Horton D.L."/>
            <person name="Alikhan N.-F."/>
            <person name="Baker D."/>
            <person name="Gharbi K."/>
            <person name="Hall N."/>
            <person name="Watson M."/>
            <person name="Adriaenssens E.M."/>
            <person name="Foster-Nyarko E."/>
            <person name="Jarju S."/>
            <person name="Secka A."/>
            <person name="Antonio M."/>
            <person name="Oren A."/>
            <person name="Chaudhuri R."/>
            <person name="La Ragione R.M."/>
            <person name="Hildebrand F."/>
            <person name="Pallen M.J."/>
        </authorList>
    </citation>
    <scope>NUCLEOTIDE SEQUENCE [LARGE SCALE GENOMIC DNA]</scope>
    <source>
        <strain evidence="2 3">Sa1CVA4</strain>
    </source>
</reference>